<evidence type="ECO:0000313" key="1">
    <source>
        <dbReference type="Proteomes" id="UP000887580"/>
    </source>
</evidence>
<protein>
    <submittedName>
        <fullName evidence="2">SAM-dependent MTase TRM10-type domain-containing protein</fullName>
    </submittedName>
</protein>
<sequence length="252" mass="29794">MERWEDQVEDMKLFRSVVLKETPQIAVDCRYIPYLSERAQNLTSIQLGYMISANRRSPNPWPLHFINFDLNKNIFKECKRKHLGVLDNDKKLSAFISDKNYTEIFDRKKLIYLSPDADEPLKSIESDKIYIIGGIVDRVAEKNIPRYASLEMSIIDRIQSYRLPINENVNWQAGTQFLTLVTVMKILQKSFENNGNWKETMEKLIPVRHVKPLDGRTSLPKQRQQIHNHYDMEVIRILEEHLGKEHDRRINK</sequence>
<evidence type="ECO:0000313" key="2">
    <source>
        <dbReference type="WBParaSite" id="PS1159_v2.g23205.t1"/>
    </source>
</evidence>
<name>A0AC35G358_9BILA</name>
<dbReference type="Proteomes" id="UP000887580">
    <property type="component" value="Unplaced"/>
</dbReference>
<proteinExistence type="predicted"/>
<accession>A0AC35G358</accession>
<organism evidence="1 2">
    <name type="scientific">Panagrolaimus sp. PS1159</name>
    <dbReference type="NCBI Taxonomy" id="55785"/>
    <lineage>
        <taxon>Eukaryota</taxon>
        <taxon>Metazoa</taxon>
        <taxon>Ecdysozoa</taxon>
        <taxon>Nematoda</taxon>
        <taxon>Chromadorea</taxon>
        <taxon>Rhabditida</taxon>
        <taxon>Tylenchina</taxon>
        <taxon>Panagrolaimomorpha</taxon>
        <taxon>Panagrolaimoidea</taxon>
        <taxon>Panagrolaimidae</taxon>
        <taxon>Panagrolaimus</taxon>
    </lineage>
</organism>
<dbReference type="WBParaSite" id="PS1159_v2.g23205.t1">
    <property type="protein sequence ID" value="PS1159_v2.g23205.t1"/>
    <property type="gene ID" value="PS1159_v2.g23205"/>
</dbReference>
<reference evidence="2" key="1">
    <citation type="submission" date="2022-11" db="UniProtKB">
        <authorList>
            <consortium name="WormBaseParasite"/>
        </authorList>
    </citation>
    <scope>IDENTIFICATION</scope>
</reference>